<reference evidence="1" key="1">
    <citation type="journal article" date="2021" name="Proc. Natl. Acad. Sci. U.S.A.">
        <title>A Catalog of Tens of Thousands of Viruses from Human Metagenomes Reveals Hidden Associations with Chronic Diseases.</title>
        <authorList>
            <person name="Tisza M.J."/>
            <person name="Buck C.B."/>
        </authorList>
    </citation>
    <scope>NUCLEOTIDE SEQUENCE</scope>
    <source>
        <strain evidence="1">CtLx49</strain>
    </source>
</reference>
<evidence type="ECO:0000313" key="1">
    <source>
        <dbReference type="EMBL" id="DAF98330.1"/>
    </source>
</evidence>
<sequence>MNNESEMAGVRAYTPDENGVNFDEQQLFVVRRRDMSFLSEYFRRDARRYDNGFELY</sequence>
<protein>
    <submittedName>
        <fullName evidence="1">Uncharacterized protein</fullName>
    </submittedName>
</protein>
<accession>A0A8S5UVB2</accession>
<name>A0A8S5UVB2_9CAUD</name>
<proteinExistence type="predicted"/>
<organism evidence="1">
    <name type="scientific">Myoviridae sp. ctLx49</name>
    <dbReference type="NCBI Taxonomy" id="2825086"/>
    <lineage>
        <taxon>Viruses</taxon>
        <taxon>Duplodnaviria</taxon>
        <taxon>Heunggongvirae</taxon>
        <taxon>Uroviricota</taxon>
        <taxon>Caudoviricetes</taxon>
    </lineage>
</organism>
<dbReference type="EMBL" id="BK016145">
    <property type="protein sequence ID" value="DAF98330.1"/>
    <property type="molecule type" value="Genomic_DNA"/>
</dbReference>